<organism evidence="3 4">
    <name type="scientific">Prevotella vespertina</name>
    <dbReference type="NCBI Taxonomy" id="2608404"/>
    <lineage>
        <taxon>Bacteria</taxon>
        <taxon>Pseudomonadati</taxon>
        <taxon>Bacteroidota</taxon>
        <taxon>Bacteroidia</taxon>
        <taxon>Bacteroidales</taxon>
        <taxon>Prevotellaceae</taxon>
        <taxon>Prevotella</taxon>
    </lineage>
</organism>
<sequence>MKANVKKANRHITFSLLAIITMVIVGCSTKNNTAQSRWWQAFNTRYNVYFNGAQAYIDGSLEKEKGNKDNFTELIPLYTVGNKNSRDLGKSNFNRAIEKAEKAIAKHSIKKRPEWTKNRRKTDKDIEWLSRREYNPFLWKAWMLMGRSQFHQGAFEEAAATFAYMSRMYKGQPAIYGKARAWLAKCYIEQGWLYDAEDVIRNMQRDSMDWRAVKEWDYTYADYYLHTGELAKAVPYLQKVIKHEMRQKQKARELYLLGQVYAALGKRQDAYEAFQRVIRTNPPYELEFNARIAQTEVMAEGQSKQMISKLRHMAASDNNKEYLDQVYYAMGNIHLANKDTLAAINAYEQGRKKATRSGIEKGVLLLHLGDLYWAKERFGNAKKCYDEALGLLDRDRKDYEQLSDRSKILDELAPYTDAVQLQDSLQQLAKCSEKERNAAIDRVITALKKKEKEEQNALGLQNNNAQQQGMDGNFGRNNTSNNIQRVNSNHQQGSTWYFYNPTAVQQGKVTFQQLWGKRENIDNWQRMNQTVVRNIGNTNTPYEMTDAQRDSIYKAEAKRDSLEQTRDSLKNDPHKREYYLAQIPFSAEQLAASNKILEDGLHHSGVIFKDRLNNLRLSERALRRVSDNYPDYEAMDDVYYHLYLLYMRKNEPEIAETYLTKLSRQYPKSKWTTLLTDPYYKQNLRFGVQIEDSLYASTYDAFKQGRYNEVASNAQISERRFPMGANRDKFLFIGGLSKLNTGDANGCLTDMKEVVKKYPNSRISEMAGMIVNGVQAGKKLRSGKFDLNAVWSYRTSILSDSDSIRQAKLSPERNIDFKFLLIYNPDSLKENKLLFELARFNFTNFLVRNFEIQIEDLSGLHQMMVSGFRSYDEAYQYARQLFAAKDVVMQMSKTTKAVIISDKNLKLIGTTYSYKDYEAFYKKNFSPLEVTKRYLLSEPAEVATPREPDLLQKIEEKYANDKDLFPDDMDVPANNTMDIPLDTPTSKKVEPTTSPKNENTFEMPTEVKKPTLEDTNTFVIPDEKPAEKPTPALPKAPANTAKETKKAETKPTPTQQKTELKVQKTPSTVPQKTPVKQPQQAPAKKLKTVDDGPIIYFGDDEPTSGKKNNNKTNKKNQPIQNNIEDEYYDLEGF</sequence>
<dbReference type="PROSITE" id="PS50293">
    <property type="entry name" value="TPR_REGION"/>
    <property type="match status" value="1"/>
</dbReference>
<dbReference type="Pfam" id="PF13181">
    <property type="entry name" value="TPR_8"/>
    <property type="match status" value="1"/>
</dbReference>
<feature type="compositionally biased region" description="Acidic residues" evidence="2">
    <location>
        <begin position="1123"/>
        <end position="1133"/>
    </location>
</feature>
<dbReference type="PROSITE" id="PS50005">
    <property type="entry name" value="TPR"/>
    <property type="match status" value="1"/>
</dbReference>
<comment type="caution">
    <text evidence="3">The sequence shown here is derived from an EMBL/GenBank/DDBJ whole genome shotgun (WGS) entry which is preliminary data.</text>
</comment>
<accession>A0A7C9LVZ7</accession>
<feature type="region of interest" description="Disordered" evidence="2">
    <location>
        <begin position="977"/>
        <end position="1133"/>
    </location>
</feature>
<evidence type="ECO:0000313" key="3">
    <source>
        <dbReference type="EMBL" id="MUL28475.1"/>
    </source>
</evidence>
<feature type="repeat" description="TPR" evidence="1">
    <location>
        <begin position="251"/>
        <end position="284"/>
    </location>
</feature>
<feature type="compositionally biased region" description="Polar residues" evidence="2">
    <location>
        <begin position="991"/>
        <end position="1002"/>
    </location>
</feature>
<gene>
    <name evidence="3" type="ORF">F0475_09205</name>
</gene>
<dbReference type="SUPFAM" id="SSF48452">
    <property type="entry name" value="TPR-like"/>
    <property type="match status" value="2"/>
</dbReference>
<reference evidence="3 4" key="1">
    <citation type="submission" date="2019-09" db="EMBL/GenBank/DDBJ databases">
        <title>Prevotella A2879 sp. nov., isolated from an abscess of a patient.</title>
        <authorList>
            <person name="Buhl M."/>
            <person name="Oberhettinger P."/>
        </authorList>
    </citation>
    <scope>NUCLEOTIDE SEQUENCE [LARGE SCALE GENOMIC DNA]</scope>
    <source>
        <strain evidence="3 4">A2879</strain>
    </source>
</reference>
<feature type="compositionally biased region" description="Low complexity" evidence="2">
    <location>
        <begin position="1068"/>
        <end position="1083"/>
    </location>
</feature>
<evidence type="ECO:0000256" key="1">
    <source>
        <dbReference type="PROSITE-ProRule" id="PRU00339"/>
    </source>
</evidence>
<name>A0A7C9LVZ7_9BACT</name>
<evidence type="ECO:0000256" key="2">
    <source>
        <dbReference type="SAM" id="MobiDB-lite"/>
    </source>
</evidence>
<dbReference type="EMBL" id="VVIQ01000009">
    <property type="protein sequence ID" value="MUL28475.1"/>
    <property type="molecule type" value="Genomic_DNA"/>
</dbReference>
<dbReference type="AlphaFoldDB" id="A0A7C9LVZ7"/>
<dbReference type="SMART" id="SM00028">
    <property type="entry name" value="TPR"/>
    <property type="match status" value="5"/>
</dbReference>
<keyword evidence="4" id="KW-1185">Reference proteome</keyword>
<dbReference type="Proteomes" id="UP000482295">
    <property type="component" value="Unassembled WGS sequence"/>
</dbReference>
<dbReference type="PROSITE" id="PS51257">
    <property type="entry name" value="PROKAR_LIPOPROTEIN"/>
    <property type="match status" value="1"/>
</dbReference>
<dbReference type="InterPro" id="IPR011990">
    <property type="entry name" value="TPR-like_helical_dom_sf"/>
</dbReference>
<proteinExistence type="predicted"/>
<dbReference type="Gene3D" id="1.25.40.10">
    <property type="entry name" value="Tetratricopeptide repeat domain"/>
    <property type="match status" value="3"/>
</dbReference>
<dbReference type="InterPro" id="IPR019734">
    <property type="entry name" value="TPR_rpt"/>
</dbReference>
<evidence type="ECO:0000313" key="4">
    <source>
        <dbReference type="Proteomes" id="UP000482295"/>
    </source>
</evidence>
<keyword evidence="1" id="KW-0802">TPR repeat</keyword>
<dbReference type="Pfam" id="PF13432">
    <property type="entry name" value="TPR_16"/>
    <property type="match status" value="1"/>
</dbReference>
<protein>
    <submittedName>
        <fullName evidence="3">Tetratricopeptide repeat protein</fullName>
    </submittedName>
</protein>